<gene>
    <name evidence="1" type="ORF">QLQ12_01860</name>
</gene>
<dbReference type="Proteomes" id="UP001241758">
    <property type="component" value="Unassembled WGS sequence"/>
</dbReference>
<evidence type="ECO:0000313" key="1">
    <source>
        <dbReference type="EMBL" id="MDI6097346.1"/>
    </source>
</evidence>
<organism evidence="1 2">
    <name type="scientific">Actinoplanes sandaracinus</name>
    <dbReference type="NCBI Taxonomy" id="3045177"/>
    <lineage>
        <taxon>Bacteria</taxon>
        <taxon>Bacillati</taxon>
        <taxon>Actinomycetota</taxon>
        <taxon>Actinomycetes</taxon>
        <taxon>Micromonosporales</taxon>
        <taxon>Micromonosporaceae</taxon>
        <taxon>Actinoplanes</taxon>
    </lineage>
</organism>
<name>A0ABT6WC96_9ACTN</name>
<evidence type="ECO:0008006" key="3">
    <source>
        <dbReference type="Google" id="ProtNLM"/>
    </source>
</evidence>
<reference evidence="1 2" key="1">
    <citation type="submission" date="2023-05" db="EMBL/GenBank/DDBJ databases">
        <title>Actinoplanes sp. NEAU-A12 genome sequencing.</title>
        <authorList>
            <person name="Wang Z.-S."/>
        </authorList>
    </citation>
    <scope>NUCLEOTIDE SEQUENCE [LARGE SCALE GENOMIC DNA]</scope>
    <source>
        <strain evidence="1 2">NEAU-A12</strain>
    </source>
</reference>
<keyword evidence="2" id="KW-1185">Reference proteome</keyword>
<evidence type="ECO:0000313" key="2">
    <source>
        <dbReference type="Proteomes" id="UP001241758"/>
    </source>
</evidence>
<protein>
    <recommendedName>
        <fullName evidence="3">GerMN domain-containing protein</fullName>
    </recommendedName>
</protein>
<sequence length="492" mass="50455">MKLVRGIVAGVMVAALGAGLVACGPIGALHSRPVEVGGESEASLEGSVGFSIPFGGGKGDVNVSFAREPLPADRPAPPGVVLVGDMIKLDIEGEVVRGRISIDYGELPAGVRPELLNIYAWSTELGDWVALSGSVTDAVERAVWADTVLLDSFALGTWQVASGAAGDTITTGTGMTLPIKPDTVRHYWLYTRAAAVSSLASTLEHLTGAPETMACDPKAANVTVSAVSSPAGRVDACVLTEAGKQLVRVRNRFPFPMVLQLPKDGRVRPVVDTTAAAGAPDTFDGIRNTVLTYLNGSVAVGGGQTVTLEVQPGTGGPVQLTGRLDWSAIALDSGLRQLELLVPTSGALRPATAEALIQAHGEFGAAAVKDLARGEVGTPAVQALLQKAGLSESAHSVGDVFEYSSCVLERLPTVAGADRDVLGGVKTAGPTVTLVVTDCLNAILDRYLPAGNGASGSLLDVLKTTTATVHEAIPKADRKTPAGPVTVTVTAR</sequence>
<dbReference type="RefSeq" id="WP_282756710.1">
    <property type="nucleotide sequence ID" value="NZ_JASCTH010000001.1"/>
</dbReference>
<comment type="caution">
    <text evidence="1">The sequence shown here is derived from an EMBL/GenBank/DDBJ whole genome shotgun (WGS) entry which is preliminary data.</text>
</comment>
<accession>A0ABT6WC96</accession>
<dbReference type="EMBL" id="JASCTH010000001">
    <property type="protein sequence ID" value="MDI6097346.1"/>
    <property type="molecule type" value="Genomic_DNA"/>
</dbReference>
<proteinExistence type="predicted"/>
<dbReference type="PROSITE" id="PS51257">
    <property type="entry name" value="PROKAR_LIPOPROTEIN"/>
    <property type="match status" value="1"/>
</dbReference>